<dbReference type="Proteomes" id="UP000248423">
    <property type="component" value="Unassembled WGS sequence"/>
</dbReference>
<evidence type="ECO:0000256" key="2">
    <source>
        <dbReference type="ARBA" id="ARBA00022857"/>
    </source>
</evidence>
<evidence type="ECO:0000313" key="3">
    <source>
        <dbReference type="EMBL" id="PYI04541.1"/>
    </source>
</evidence>
<protein>
    <submittedName>
        <fullName evidence="3">Short chain dehydrogenase/ reductase</fullName>
    </submittedName>
</protein>
<dbReference type="FunFam" id="3.40.50.720:FF:000084">
    <property type="entry name" value="Short-chain dehydrogenase reductase"/>
    <property type="match status" value="1"/>
</dbReference>
<dbReference type="Gene3D" id="3.40.50.720">
    <property type="entry name" value="NAD(P)-binding Rossmann-like Domain"/>
    <property type="match status" value="1"/>
</dbReference>
<reference evidence="3 4" key="1">
    <citation type="submission" date="2018-02" db="EMBL/GenBank/DDBJ databases">
        <title>The genomes of Aspergillus section Nigri reveals drivers in fungal speciation.</title>
        <authorList>
            <consortium name="DOE Joint Genome Institute"/>
            <person name="Vesth T.C."/>
            <person name="Nybo J."/>
            <person name="Theobald S."/>
            <person name="Brandl J."/>
            <person name="Frisvad J.C."/>
            <person name="Nielsen K.F."/>
            <person name="Lyhne E.K."/>
            <person name="Kogle M.E."/>
            <person name="Kuo A."/>
            <person name="Riley R."/>
            <person name="Clum A."/>
            <person name="Nolan M."/>
            <person name="Lipzen A."/>
            <person name="Salamov A."/>
            <person name="Henrissat B."/>
            <person name="Wiebenga A."/>
            <person name="De vries R.P."/>
            <person name="Grigoriev I.V."/>
            <person name="Mortensen U.H."/>
            <person name="Andersen M.R."/>
            <person name="Baker S.E."/>
        </authorList>
    </citation>
    <scope>NUCLEOTIDE SEQUENCE [LARGE SCALE GENOMIC DNA]</scope>
    <source>
        <strain evidence="3 4">CBS 121057</strain>
    </source>
</reference>
<dbReference type="InterPro" id="IPR036291">
    <property type="entry name" value="NAD(P)-bd_dom_sf"/>
</dbReference>
<comment type="similarity">
    <text evidence="1">Belongs to the short-chain dehydrogenases/reductases (SDR) family.</text>
</comment>
<dbReference type="VEuPathDB" id="FungiDB:BO78DRAFT_398843"/>
<proteinExistence type="inferred from homology"/>
<dbReference type="PRINTS" id="PR00081">
    <property type="entry name" value="GDHRDH"/>
</dbReference>
<organism evidence="3 4">
    <name type="scientific">Aspergillus sclerotiicarbonarius (strain CBS 121057 / IBT 28362)</name>
    <dbReference type="NCBI Taxonomy" id="1448318"/>
    <lineage>
        <taxon>Eukaryota</taxon>
        <taxon>Fungi</taxon>
        <taxon>Dikarya</taxon>
        <taxon>Ascomycota</taxon>
        <taxon>Pezizomycotina</taxon>
        <taxon>Eurotiomycetes</taxon>
        <taxon>Eurotiomycetidae</taxon>
        <taxon>Eurotiales</taxon>
        <taxon>Aspergillaceae</taxon>
        <taxon>Aspergillus</taxon>
        <taxon>Aspergillus subgen. Circumdati</taxon>
    </lineage>
</organism>
<dbReference type="AlphaFoldDB" id="A0A319E3G1"/>
<keyword evidence="4" id="KW-1185">Reference proteome</keyword>
<keyword evidence="2" id="KW-0521">NADP</keyword>
<dbReference type="STRING" id="1448318.A0A319E3G1"/>
<dbReference type="Pfam" id="PF13561">
    <property type="entry name" value="adh_short_C2"/>
    <property type="match status" value="1"/>
</dbReference>
<dbReference type="InterPro" id="IPR002347">
    <property type="entry name" value="SDR_fam"/>
</dbReference>
<dbReference type="PANTHER" id="PTHR42760:SF124">
    <property type="entry name" value="SHORT-CHAIN DEHYDROGENASE_REDUCTASE"/>
    <property type="match status" value="1"/>
</dbReference>
<dbReference type="SUPFAM" id="SSF51735">
    <property type="entry name" value="NAD(P)-binding Rossmann-fold domains"/>
    <property type="match status" value="1"/>
</dbReference>
<accession>A0A319E3G1</accession>
<dbReference type="PRINTS" id="PR00080">
    <property type="entry name" value="SDRFAMILY"/>
</dbReference>
<dbReference type="EMBL" id="KZ826367">
    <property type="protein sequence ID" value="PYI04541.1"/>
    <property type="molecule type" value="Genomic_DNA"/>
</dbReference>
<evidence type="ECO:0000313" key="4">
    <source>
        <dbReference type="Proteomes" id="UP000248423"/>
    </source>
</evidence>
<gene>
    <name evidence="3" type="ORF">BO78DRAFT_398843</name>
</gene>
<dbReference type="CDD" id="cd05233">
    <property type="entry name" value="SDR_c"/>
    <property type="match status" value="1"/>
</dbReference>
<sequence>MACQVTGTAFITGAGAGIGRTTAFTLAKNGIENLSLFDLDPALLQSTKDELQTAHPNVAVETTAGDVSKEECVQEAVRRTVERFARIDISVHCAGISGSMGIPTHKMSVQEWQRVIDINQTGVLLCEKAVIGQMLTQESRGLRVGRGTIVNVASMFGVTAPLGASGLLAYTAAKHAVVAISKLDAKAYIKKEIRINAICPGYTDTGMTRNWYEKGYLDIELQLRAVIGRQAQPEEIGDAILFLASPMSSYMVGSALVVDGGYTA</sequence>
<evidence type="ECO:0000256" key="1">
    <source>
        <dbReference type="ARBA" id="ARBA00006484"/>
    </source>
</evidence>
<dbReference type="GO" id="GO:0016616">
    <property type="term" value="F:oxidoreductase activity, acting on the CH-OH group of donors, NAD or NADP as acceptor"/>
    <property type="evidence" value="ECO:0007669"/>
    <property type="project" value="TreeGrafter"/>
</dbReference>
<dbReference type="PANTHER" id="PTHR42760">
    <property type="entry name" value="SHORT-CHAIN DEHYDROGENASES/REDUCTASES FAMILY MEMBER"/>
    <property type="match status" value="1"/>
</dbReference>
<dbReference type="OrthoDB" id="5840532at2759"/>
<name>A0A319E3G1_ASPSB</name>